<dbReference type="AlphaFoldDB" id="A0A9J6ACC3"/>
<evidence type="ECO:0000259" key="6">
    <source>
        <dbReference type="Pfam" id="PF04043"/>
    </source>
</evidence>
<name>A0A9J6ACC3_SOLCO</name>
<evidence type="ECO:0000256" key="2">
    <source>
        <dbReference type="ARBA" id="ARBA00023157"/>
    </source>
</evidence>
<dbReference type="InterPro" id="IPR035513">
    <property type="entry name" value="Invertase/methylesterase_inhib"/>
</dbReference>
<dbReference type="OrthoDB" id="764172at2759"/>
<sequence>MMGRLGLLALIQKSLWKLGFVGSLSVRINTVTVLDEALRYLKSLKMESKDTNNERKKELTGTSSTSDEVEKADEDQMVDEQLHEDRIALWRILDPIDLSQKNTQYVRNLVAMLFNKETNSTLKTRYSLCWENYNDAIANLGYLPDLLKSKDYEGLNTHASAALSDPSKCDANFSEPPVEPI</sequence>
<keyword evidence="1 5" id="KW-0732">Signal</keyword>
<evidence type="ECO:0000313" key="7">
    <source>
        <dbReference type="EMBL" id="KAG5622168.1"/>
    </source>
</evidence>
<feature type="signal peptide" evidence="5">
    <location>
        <begin position="1"/>
        <end position="16"/>
    </location>
</feature>
<dbReference type="Pfam" id="PF04043">
    <property type="entry name" value="PMEI"/>
    <property type="match status" value="1"/>
</dbReference>
<proteinExistence type="inferred from homology"/>
<accession>A0A9J6ACC3</accession>
<feature type="chain" id="PRO_5039912612" description="Pectinesterase inhibitor domain-containing protein" evidence="5">
    <location>
        <begin position="17"/>
        <end position="181"/>
    </location>
</feature>
<evidence type="ECO:0000256" key="4">
    <source>
        <dbReference type="SAM" id="MobiDB-lite"/>
    </source>
</evidence>
<dbReference type="InterPro" id="IPR052421">
    <property type="entry name" value="PCW_Enzyme_Inhibitor"/>
</dbReference>
<comment type="similarity">
    <text evidence="3">Belongs to the PMEI family.</text>
</comment>
<dbReference type="Proteomes" id="UP000824120">
    <property type="component" value="Chromosome 2"/>
</dbReference>
<organism evidence="7 8">
    <name type="scientific">Solanum commersonii</name>
    <name type="common">Commerson's wild potato</name>
    <name type="synonym">Commerson's nightshade</name>
    <dbReference type="NCBI Taxonomy" id="4109"/>
    <lineage>
        <taxon>Eukaryota</taxon>
        <taxon>Viridiplantae</taxon>
        <taxon>Streptophyta</taxon>
        <taxon>Embryophyta</taxon>
        <taxon>Tracheophyta</taxon>
        <taxon>Spermatophyta</taxon>
        <taxon>Magnoliopsida</taxon>
        <taxon>eudicotyledons</taxon>
        <taxon>Gunneridae</taxon>
        <taxon>Pentapetalae</taxon>
        <taxon>asterids</taxon>
        <taxon>lamiids</taxon>
        <taxon>Solanales</taxon>
        <taxon>Solanaceae</taxon>
        <taxon>Solanoideae</taxon>
        <taxon>Solaneae</taxon>
        <taxon>Solanum</taxon>
    </lineage>
</organism>
<keyword evidence="8" id="KW-1185">Reference proteome</keyword>
<keyword evidence="2" id="KW-1015">Disulfide bond</keyword>
<evidence type="ECO:0000256" key="5">
    <source>
        <dbReference type="SAM" id="SignalP"/>
    </source>
</evidence>
<dbReference type="SUPFAM" id="SSF101148">
    <property type="entry name" value="Plant invertase/pectin methylesterase inhibitor"/>
    <property type="match status" value="1"/>
</dbReference>
<comment type="caution">
    <text evidence="7">The sequence shown here is derived from an EMBL/GenBank/DDBJ whole genome shotgun (WGS) entry which is preliminary data.</text>
</comment>
<dbReference type="InterPro" id="IPR034086">
    <property type="entry name" value="PMEI_plant"/>
</dbReference>
<dbReference type="PANTHER" id="PTHR36710">
    <property type="entry name" value="PECTINESTERASE INHIBITOR-LIKE"/>
    <property type="match status" value="1"/>
</dbReference>
<evidence type="ECO:0000256" key="3">
    <source>
        <dbReference type="ARBA" id="ARBA00038471"/>
    </source>
</evidence>
<feature type="domain" description="Pectinesterase inhibitor" evidence="6">
    <location>
        <begin position="96"/>
        <end position="175"/>
    </location>
</feature>
<evidence type="ECO:0000256" key="1">
    <source>
        <dbReference type="ARBA" id="ARBA00022729"/>
    </source>
</evidence>
<dbReference type="EMBL" id="JACXVP010000002">
    <property type="protein sequence ID" value="KAG5622168.1"/>
    <property type="molecule type" value="Genomic_DNA"/>
</dbReference>
<dbReference type="PANTHER" id="PTHR36710:SF4">
    <property type="entry name" value="PLANT INVERTASE_PECTIN METHYLESTERASE INHIBITOR SUPERFAMILY PROTEIN"/>
    <property type="match status" value="1"/>
</dbReference>
<dbReference type="Gene3D" id="1.20.140.40">
    <property type="entry name" value="Invertase/pectin methylesterase inhibitor family protein"/>
    <property type="match status" value="1"/>
</dbReference>
<protein>
    <recommendedName>
        <fullName evidence="6">Pectinesterase inhibitor domain-containing protein</fullName>
    </recommendedName>
</protein>
<dbReference type="CDD" id="cd15797">
    <property type="entry name" value="PMEI"/>
    <property type="match status" value="1"/>
</dbReference>
<feature type="region of interest" description="Disordered" evidence="4">
    <location>
        <begin position="51"/>
        <end position="77"/>
    </location>
</feature>
<gene>
    <name evidence="7" type="ORF">H5410_007386</name>
</gene>
<dbReference type="InterPro" id="IPR006501">
    <property type="entry name" value="Pectinesterase_inhib_dom"/>
</dbReference>
<reference evidence="7 8" key="1">
    <citation type="submission" date="2020-09" db="EMBL/GenBank/DDBJ databases">
        <title>De no assembly of potato wild relative species, Solanum commersonii.</title>
        <authorList>
            <person name="Cho K."/>
        </authorList>
    </citation>
    <scope>NUCLEOTIDE SEQUENCE [LARGE SCALE GENOMIC DNA]</scope>
    <source>
        <strain evidence="7">LZ3.2</strain>
        <tissue evidence="7">Leaf</tissue>
    </source>
</reference>
<evidence type="ECO:0000313" key="8">
    <source>
        <dbReference type="Proteomes" id="UP000824120"/>
    </source>
</evidence>
<dbReference type="NCBIfam" id="TIGR01614">
    <property type="entry name" value="PME_inhib"/>
    <property type="match status" value="1"/>
</dbReference>
<dbReference type="GO" id="GO:0046910">
    <property type="term" value="F:pectinesterase inhibitor activity"/>
    <property type="evidence" value="ECO:0007669"/>
    <property type="project" value="InterPro"/>
</dbReference>